<name>A0A839RL33_9ACTN</name>
<proteinExistence type="predicted"/>
<dbReference type="AlphaFoldDB" id="A0A839RL33"/>
<dbReference type="Pfam" id="PF07045">
    <property type="entry name" value="DUF1330"/>
    <property type="match status" value="1"/>
</dbReference>
<feature type="domain" description="DUF1330" evidence="1">
    <location>
        <begin position="10"/>
        <end position="103"/>
    </location>
</feature>
<dbReference type="RefSeq" id="WP_064442093.1">
    <property type="nucleotide sequence ID" value="NZ_BDDI01000019.1"/>
</dbReference>
<accession>A0A839RL33</accession>
<dbReference type="InterPro" id="IPR011008">
    <property type="entry name" value="Dimeric_a/b-barrel"/>
</dbReference>
<dbReference type="InterPro" id="IPR010753">
    <property type="entry name" value="DUF1330"/>
</dbReference>
<dbReference type="PANTHER" id="PTHR41521:SF4">
    <property type="entry name" value="BLR0684 PROTEIN"/>
    <property type="match status" value="1"/>
</dbReference>
<keyword evidence="3" id="KW-1185">Reference proteome</keyword>
<sequence>MPTLDSKSCSAYAIAYLRDVEAGREIVEYIKRIDATLEPFGGRFLVHGGALTAMEGEWPGDVIIIEFPSRDDAFAWYNSSAYQEILPLRTEHSNGIAAVIEGVPQGYRATEKLSQL</sequence>
<dbReference type="Proteomes" id="UP000567922">
    <property type="component" value="Unassembled WGS sequence"/>
</dbReference>
<organism evidence="2 3">
    <name type="scientific">Hoyosella altamirensis</name>
    <dbReference type="NCBI Taxonomy" id="616997"/>
    <lineage>
        <taxon>Bacteria</taxon>
        <taxon>Bacillati</taxon>
        <taxon>Actinomycetota</taxon>
        <taxon>Actinomycetes</taxon>
        <taxon>Mycobacteriales</taxon>
        <taxon>Hoyosellaceae</taxon>
        <taxon>Hoyosella</taxon>
    </lineage>
</organism>
<evidence type="ECO:0000313" key="3">
    <source>
        <dbReference type="Proteomes" id="UP000567922"/>
    </source>
</evidence>
<gene>
    <name evidence="2" type="ORF">FHU29_001308</name>
</gene>
<reference evidence="2 3" key="1">
    <citation type="submission" date="2020-08" db="EMBL/GenBank/DDBJ databases">
        <title>Sequencing the genomes of 1000 actinobacteria strains.</title>
        <authorList>
            <person name="Klenk H.-P."/>
        </authorList>
    </citation>
    <scope>NUCLEOTIDE SEQUENCE [LARGE SCALE GENOMIC DNA]</scope>
    <source>
        <strain evidence="2 3">DSM 45258</strain>
    </source>
</reference>
<comment type="caution">
    <text evidence="2">The sequence shown here is derived from an EMBL/GenBank/DDBJ whole genome shotgun (WGS) entry which is preliminary data.</text>
</comment>
<evidence type="ECO:0000313" key="2">
    <source>
        <dbReference type="EMBL" id="MBB3036874.1"/>
    </source>
</evidence>
<dbReference type="PANTHER" id="PTHR41521">
    <property type="match status" value="1"/>
</dbReference>
<dbReference type="EMBL" id="JACHWS010000001">
    <property type="protein sequence ID" value="MBB3036874.1"/>
    <property type="molecule type" value="Genomic_DNA"/>
</dbReference>
<protein>
    <submittedName>
        <fullName evidence="2">Uncharacterized protein (DUF1330 family)</fullName>
    </submittedName>
</protein>
<evidence type="ECO:0000259" key="1">
    <source>
        <dbReference type="Pfam" id="PF07045"/>
    </source>
</evidence>
<dbReference type="SUPFAM" id="SSF54909">
    <property type="entry name" value="Dimeric alpha+beta barrel"/>
    <property type="match status" value="1"/>
</dbReference>
<dbReference type="OrthoDB" id="9806380at2"/>
<dbReference type="Gene3D" id="3.30.70.100">
    <property type="match status" value="1"/>
</dbReference>